<feature type="region of interest" description="Disordered" evidence="1">
    <location>
        <begin position="219"/>
        <end position="239"/>
    </location>
</feature>
<name>A0AAD3TGB6_NEPGR</name>
<organism evidence="2 3">
    <name type="scientific">Nepenthes gracilis</name>
    <name type="common">Slender pitcher plant</name>
    <dbReference type="NCBI Taxonomy" id="150966"/>
    <lineage>
        <taxon>Eukaryota</taxon>
        <taxon>Viridiplantae</taxon>
        <taxon>Streptophyta</taxon>
        <taxon>Embryophyta</taxon>
        <taxon>Tracheophyta</taxon>
        <taxon>Spermatophyta</taxon>
        <taxon>Magnoliopsida</taxon>
        <taxon>eudicotyledons</taxon>
        <taxon>Gunneridae</taxon>
        <taxon>Pentapetalae</taxon>
        <taxon>Caryophyllales</taxon>
        <taxon>Nepenthaceae</taxon>
        <taxon>Nepenthes</taxon>
    </lineage>
</organism>
<proteinExistence type="predicted"/>
<feature type="region of interest" description="Disordered" evidence="1">
    <location>
        <begin position="1"/>
        <end position="60"/>
    </location>
</feature>
<sequence>MAGPQQQSLQHQEQLHSSDSMDQGARISNSSTIIHRLSTREQRQYIQSTPQAAVQQQTSPTTKCNFLSMTRGIHSSAFSSRAYTNNSNSAKTIIKRDIQQPNGARQSSKKPATQGSFNPYKAPQIGYKPNQQIQHSAIQRSRTAGENDYNSPNQQKDSTLEAHTERLGLQPTQHPQKRYSKFGQSNQTSVWNSSILYHNSQNPRYALTAAAVESTASASTASSNPGLQQGNQQDFAISAPAKAAYTPKALTTQCQDQEGRATINSTEWNYSQAADPSTPDSENFKHHHGP</sequence>
<dbReference type="AlphaFoldDB" id="A0AAD3TGB6"/>
<feature type="compositionally biased region" description="Polar residues" evidence="1">
    <location>
        <begin position="99"/>
        <end position="117"/>
    </location>
</feature>
<feature type="compositionally biased region" description="Polar residues" evidence="1">
    <location>
        <begin position="44"/>
        <end position="60"/>
    </location>
</feature>
<keyword evidence="3" id="KW-1185">Reference proteome</keyword>
<feature type="compositionally biased region" description="Polar residues" evidence="1">
    <location>
        <begin position="269"/>
        <end position="281"/>
    </location>
</feature>
<accession>A0AAD3TGB6</accession>
<comment type="caution">
    <text evidence="2">The sequence shown here is derived from an EMBL/GenBank/DDBJ whole genome shotgun (WGS) entry which is preliminary data.</text>
</comment>
<feature type="region of interest" description="Disordered" evidence="1">
    <location>
        <begin position="97"/>
        <end position="156"/>
    </location>
</feature>
<reference evidence="2" key="1">
    <citation type="submission" date="2023-05" db="EMBL/GenBank/DDBJ databases">
        <title>Nepenthes gracilis genome sequencing.</title>
        <authorList>
            <person name="Fukushima K."/>
        </authorList>
    </citation>
    <scope>NUCLEOTIDE SEQUENCE</scope>
    <source>
        <strain evidence="2">SING2019-196</strain>
    </source>
</reference>
<dbReference type="Proteomes" id="UP001279734">
    <property type="component" value="Unassembled WGS sequence"/>
</dbReference>
<protein>
    <submittedName>
        <fullName evidence="2">Uncharacterized protein</fullName>
    </submittedName>
</protein>
<dbReference type="EMBL" id="BSYO01000036">
    <property type="protein sequence ID" value="GMH29478.1"/>
    <property type="molecule type" value="Genomic_DNA"/>
</dbReference>
<gene>
    <name evidence="2" type="ORF">Nepgr_031321</name>
</gene>
<evidence type="ECO:0000313" key="3">
    <source>
        <dbReference type="Proteomes" id="UP001279734"/>
    </source>
</evidence>
<feature type="region of interest" description="Disordered" evidence="1">
    <location>
        <begin position="269"/>
        <end position="290"/>
    </location>
</feature>
<evidence type="ECO:0000313" key="2">
    <source>
        <dbReference type="EMBL" id="GMH29478.1"/>
    </source>
</evidence>
<feature type="compositionally biased region" description="Low complexity" evidence="1">
    <location>
        <begin position="1"/>
        <end position="18"/>
    </location>
</feature>
<feature type="compositionally biased region" description="Polar residues" evidence="1">
    <location>
        <begin position="129"/>
        <end position="156"/>
    </location>
</feature>
<feature type="compositionally biased region" description="Polar residues" evidence="1">
    <location>
        <begin position="224"/>
        <end position="235"/>
    </location>
</feature>
<evidence type="ECO:0000256" key="1">
    <source>
        <dbReference type="SAM" id="MobiDB-lite"/>
    </source>
</evidence>